<dbReference type="GO" id="GO:0070681">
    <property type="term" value="P:glutaminyl-tRNAGln biosynthesis via transamidation"/>
    <property type="evidence" value="ECO:0007669"/>
    <property type="project" value="TreeGrafter"/>
</dbReference>
<dbReference type="PANTHER" id="PTHR15004:SF0">
    <property type="entry name" value="GLUTAMYL-TRNA(GLN) AMIDOTRANSFERASE SUBUNIT C, MITOCHONDRIAL"/>
    <property type="match status" value="1"/>
</dbReference>
<dbReference type="GO" id="GO:0006412">
    <property type="term" value="P:translation"/>
    <property type="evidence" value="ECO:0007669"/>
    <property type="project" value="UniProtKB-UniRule"/>
</dbReference>
<keyword evidence="1" id="KW-0067">ATP-binding</keyword>
<reference evidence="2 3" key="1">
    <citation type="submission" date="2017-07" db="EMBL/GenBank/DDBJ databases">
        <title>Analysis of two Campylobacter avium genomes and identification of a novel hippuricase gene.</title>
        <authorList>
            <person name="Miller W.G."/>
            <person name="Chapman M.H."/>
            <person name="Yee E."/>
            <person name="Revez J."/>
            <person name="Bono J.L."/>
            <person name="Rossi M."/>
        </authorList>
    </citation>
    <scope>NUCLEOTIDE SEQUENCE [LARGE SCALE GENOMIC DNA]</scope>
    <source>
        <strain evidence="2 3">LMG 24591</strain>
    </source>
</reference>
<dbReference type="GO" id="GO:0050567">
    <property type="term" value="F:glutaminyl-tRNA synthase (glutamine-hydrolyzing) activity"/>
    <property type="evidence" value="ECO:0007669"/>
    <property type="project" value="UniProtKB-UniRule"/>
</dbReference>
<dbReference type="AlphaFoldDB" id="A0A222MW11"/>
<keyword evidence="1" id="KW-0547">Nucleotide-binding</keyword>
<dbReference type="GO" id="GO:0006450">
    <property type="term" value="P:regulation of translational fidelity"/>
    <property type="evidence" value="ECO:0007669"/>
    <property type="project" value="InterPro"/>
</dbReference>
<dbReference type="KEGG" id="cavi:CAV_0422"/>
<comment type="function">
    <text evidence="1">Allows the formation of correctly charged Asn-tRNA(Asn) or Gln-tRNA(Gln) through the transamidation of misacylated Asp-tRNA(Asn) or Glu-tRNA(Gln) in organisms which lack either or both of asparaginyl-tRNA or glutaminyl-tRNA synthetases. The reaction takes place in the presence of glutamine and ATP through an activated phospho-Asp-tRNA(Asn) or phospho-Glu-tRNA(Gln).</text>
</comment>
<comment type="subunit">
    <text evidence="1">Heterotrimer of A, B and C subunits.</text>
</comment>
<dbReference type="Pfam" id="PF02686">
    <property type="entry name" value="GatC"/>
    <property type="match status" value="1"/>
</dbReference>
<accession>A0A222MW11</accession>
<comment type="similarity">
    <text evidence="1">Belongs to the GatC family.</text>
</comment>
<dbReference type="OrthoDB" id="9813938at2"/>
<dbReference type="HAMAP" id="MF_00122">
    <property type="entry name" value="GatC"/>
    <property type="match status" value="1"/>
</dbReference>
<dbReference type="Gene3D" id="1.10.20.60">
    <property type="entry name" value="Glu-tRNAGln amidotransferase C subunit, N-terminal domain"/>
    <property type="match status" value="1"/>
</dbReference>
<comment type="catalytic activity">
    <reaction evidence="1">
        <text>L-aspartyl-tRNA(Asn) + L-glutamine + ATP + H2O = L-asparaginyl-tRNA(Asn) + L-glutamate + ADP + phosphate + 2 H(+)</text>
        <dbReference type="Rhea" id="RHEA:14513"/>
        <dbReference type="Rhea" id="RHEA-COMP:9674"/>
        <dbReference type="Rhea" id="RHEA-COMP:9677"/>
        <dbReference type="ChEBI" id="CHEBI:15377"/>
        <dbReference type="ChEBI" id="CHEBI:15378"/>
        <dbReference type="ChEBI" id="CHEBI:29985"/>
        <dbReference type="ChEBI" id="CHEBI:30616"/>
        <dbReference type="ChEBI" id="CHEBI:43474"/>
        <dbReference type="ChEBI" id="CHEBI:58359"/>
        <dbReference type="ChEBI" id="CHEBI:78515"/>
        <dbReference type="ChEBI" id="CHEBI:78516"/>
        <dbReference type="ChEBI" id="CHEBI:456216"/>
    </reaction>
</comment>
<name>A0A222MW11_9BACT</name>
<comment type="catalytic activity">
    <reaction evidence="1">
        <text>L-glutamyl-tRNA(Gln) + L-glutamine + ATP + H2O = L-glutaminyl-tRNA(Gln) + L-glutamate + ADP + phosphate + H(+)</text>
        <dbReference type="Rhea" id="RHEA:17521"/>
        <dbReference type="Rhea" id="RHEA-COMP:9681"/>
        <dbReference type="Rhea" id="RHEA-COMP:9684"/>
        <dbReference type="ChEBI" id="CHEBI:15377"/>
        <dbReference type="ChEBI" id="CHEBI:15378"/>
        <dbReference type="ChEBI" id="CHEBI:29985"/>
        <dbReference type="ChEBI" id="CHEBI:30616"/>
        <dbReference type="ChEBI" id="CHEBI:43474"/>
        <dbReference type="ChEBI" id="CHEBI:58359"/>
        <dbReference type="ChEBI" id="CHEBI:78520"/>
        <dbReference type="ChEBI" id="CHEBI:78521"/>
        <dbReference type="ChEBI" id="CHEBI:456216"/>
    </reaction>
</comment>
<dbReference type="NCBIfam" id="TIGR00135">
    <property type="entry name" value="gatC"/>
    <property type="match status" value="1"/>
</dbReference>
<proteinExistence type="inferred from homology"/>
<sequence>MNIDDKLLNKLEKLSALRISDDKREETMSNLSEIVSFVENLNELDLSAFEATVSTIDACTPFREDLSKQSDVIDCVLKHAPSHDESFFLVPKVIE</sequence>
<dbReference type="GO" id="GO:0005524">
    <property type="term" value="F:ATP binding"/>
    <property type="evidence" value="ECO:0007669"/>
    <property type="project" value="UniProtKB-KW"/>
</dbReference>
<keyword evidence="1" id="KW-0648">Protein biosynthesis</keyword>
<keyword evidence="1 2" id="KW-0436">Ligase</keyword>
<evidence type="ECO:0000256" key="1">
    <source>
        <dbReference type="HAMAP-Rule" id="MF_00122"/>
    </source>
</evidence>
<evidence type="ECO:0000313" key="3">
    <source>
        <dbReference type="Proteomes" id="UP000201169"/>
    </source>
</evidence>
<dbReference type="Proteomes" id="UP000201169">
    <property type="component" value="Chromosome"/>
</dbReference>
<organism evidence="2 3">
    <name type="scientific">Campylobacter avium LMG 24591</name>
    <dbReference type="NCBI Taxonomy" id="522484"/>
    <lineage>
        <taxon>Bacteria</taxon>
        <taxon>Pseudomonadati</taxon>
        <taxon>Campylobacterota</taxon>
        <taxon>Epsilonproteobacteria</taxon>
        <taxon>Campylobacterales</taxon>
        <taxon>Campylobacteraceae</taxon>
        <taxon>Campylobacter</taxon>
    </lineage>
</organism>
<dbReference type="EC" id="6.3.5.-" evidence="1"/>
<dbReference type="SUPFAM" id="SSF141000">
    <property type="entry name" value="Glu-tRNAGln amidotransferase C subunit"/>
    <property type="match status" value="1"/>
</dbReference>
<dbReference type="InterPro" id="IPR003837">
    <property type="entry name" value="GatC"/>
</dbReference>
<keyword evidence="3" id="KW-1185">Reference proteome</keyword>
<evidence type="ECO:0000313" key="2">
    <source>
        <dbReference type="EMBL" id="ASQ30089.1"/>
    </source>
</evidence>
<dbReference type="RefSeq" id="WP_094324874.1">
    <property type="nucleotide sequence ID" value="NZ_CP022347.1"/>
</dbReference>
<dbReference type="GO" id="GO:0016740">
    <property type="term" value="F:transferase activity"/>
    <property type="evidence" value="ECO:0007669"/>
    <property type="project" value="UniProtKB-KW"/>
</dbReference>
<dbReference type="EMBL" id="CP022347">
    <property type="protein sequence ID" value="ASQ30089.1"/>
    <property type="molecule type" value="Genomic_DNA"/>
</dbReference>
<dbReference type="PANTHER" id="PTHR15004">
    <property type="entry name" value="GLUTAMYL-TRNA(GLN) AMIDOTRANSFERASE SUBUNIT C, MITOCHONDRIAL"/>
    <property type="match status" value="1"/>
</dbReference>
<gene>
    <name evidence="1 2" type="primary">gatC</name>
    <name evidence="2" type="ORF">CAV_0422</name>
</gene>
<protein>
    <recommendedName>
        <fullName evidence="1">Aspartyl/glutamyl-tRNA(Asn/Gln) amidotransferase subunit C</fullName>
        <shortName evidence="1">Asp/Glu-ADT subunit C</shortName>
        <ecNumber evidence="1">6.3.5.-</ecNumber>
    </recommendedName>
</protein>
<dbReference type="InterPro" id="IPR036113">
    <property type="entry name" value="Asp/Glu-ADT_sf_sub_c"/>
</dbReference>
<keyword evidence="2" id="KW-0808">Transferase</keyword>
<dbReference type="GO" id="GO:0050566">
    <property type="term" value="F:asparaginyl-tRNA synthase (glutamine-hydrolyzing) activity"/>
    <property type="evidence" value="ECO:0007669"/>
    <property type="project" value="RHEA"/>
</dbReference>